<sequence>MDGKSDIATGVDAGTPCPEWCDGVHPHPSTFHYGSILMLTVTSNDEHSERPLLKFALMGDTDTQVSHPVLPMIDVEGITDQELDEAGLDALIGQFEQFLVELRGFQRRHGEIAQAARRAAA</sequence>
<name>A0ABY7Q5W3_9ACTN</name>
<dbReference type="Pfam" id="PF21848">
    <property type="entry name" value="DUF6907"/>
    <property type="match status" value="1"/>
</dbReference>
<organism evidence="1 2">
    <name type="scientific">Kitasatospora cathayae</name>
    <dbReference type="NCBI Taxonomy" id="3004092"/>
    <lineage>
        <taxon>Bacteria</taxon>
        <taxon>Bacillati</taxon>
        <taxon>Actinomycetota</taxon>
        <taxon>Actinomycetes</taxon>
        <taxon>Kitasatosporales</taxon>
        <taxon>Streptomycetaceae</taxon>
        <taxon>Kitasatospora</taxon>
    </lineage>
</organism>
<keyword evidence="2" id="KW-1185">Reference proteome</keyword>
<dbReference type="Proteomes" id="UP001212821">
    <property type="component" value="Chromosome"/>
</dbReference>
<proteinExistence type="predicted"/>
<evidence type="ECO:0000313" key="1">
    <source>
        <dbReference type="EMBL" id="WBP88097.1"/>
    </source>
</evidence>
<accession>A0ABY7Q5W3</accession>
<reference evidence="2" key="1">
    <citation type="submission" date="2022-12" db="EMBL/GenBank/DDBJ databases">
        <authorList>
            <person name="Mo P."/>
        </authorList>
    </citation>
    <scope>NUCLEOTIDE SEQUENCE [LARGE SCALE GENOMIC DNA]</scope>
    <source>
        <strain evidence="2">HUAS 3-15</strain>
    </source>
</reference>
<gene>
    <name evidence="1" type="ORF">O1G21_21195</name>
</gene>
<dbReference type="EMBL" id="CP115450">
    <property type="protein sequence ID" value="WBP88097.1"/>
    <property type="molecule type" value="Genomic_DNA"/>
</dbReference>
<evidence type="ECO:0000313" key="2">
    <source>
        <dbReference type="Proteomes" id="UP001212821"/>
    </source>
</evidence>
<dbReference type="InterPro" id="IPR054202">
    <property type="entry name" value="DUF6907"/>
</dbReference>
<protein>
    <submittedName>
        <fullName evidence="1">Uncharacterized protein</fullName>
    </submittedName>
</protein>
<dbReference type="RefSeq" id="WP_270146068.1">
    <property type="nucleotide sequence ID" value="NZ_CP115450.1"/>
</dbReference>